<protein>
    <submittedName>
        <fullName evidence="1">Uncharacterized protein</fullName>
    </submittedName>
</protein>
<keyword evidence="2" id="KW-1185">Reference proteome</keyword>
<comment type="caution">
    <text evidence="1">The sequence shown here is derived from an EMBL/GenBank/DDBJ whole genome shotgun (WGS) entry which is preliminary data.</text>
</comment>
<dbReference type="Proteomes" id="UP001341840">
    <property type="component" value="Unassembled WGS sequence"/>
</dbReference>
<accession>A0ABU6SL61</accession>
<sequence>MREICSRKLCLPGRQCSGVVRIFTTCFVDVCVVHTHTPLSVAFGYHYHIAEPRGVLNLPDESGFEEALNLLFCFSHFFRAHASQFLCNRLTSVDYRQLVAGEIGIYSGHIYRGPHEERSPSGFGLSWIFLAGGSRSTKRHPLAVSGFPSFGSYSFEMCKDGSCYDCSYPVKGRSFHNRIVGGIVVDD</sequence>
<evidence type="ECO:0000313" key="1">
    <source>
        <dbReference type="EMBL" id="MED6137170.1"/>
    </source>
</evidence>
<organism evidence="1 2">
    <name type="scientific">Stylosanthes scabra</name>
    <dbReference type="NCBI Taxonomy" id="79078"/>
    <lineage>
        <taxon>Eukaryota</taxon>
        <taxon>Viridiplantae</taxon>
        <taxon>Streptophyta</taxon>
        <taxon>Embryophyta</taxon>
        <taxon>Tracheophyta</taxon>
        <taxon>Spermatophyta</taxon>
        <taxon>Magnoliopsida</taxon>
        <taxon>eudicotyledons</taxon>
        <taxon>Gunneridae</taxon>
        <taxon>Pentapetalae</taxon>
        <taxon>rosids</taxon>
        <taxon>fabids</taxon>
        <taxon>Fabales</taxon>
        <taxon>Fabaceae</taxon>
        <taxon>Papilionoideae</taxon>
        <taxon>50 kb inversion clade</taxon>
        <taxon>dalbergioids sensu lato</taxon>
        <taxon>Dalbergieae</taxon>
        <taxon>Pterocarpus clade</taxon>
        <taxon>Stylosanthes</taxon>
    </lineage>
</organism>
<evidence type="ECO:0000313" key="2">
    <source>
        <dbReference type="Proteomes" id="UP001341840"/>
    </source>
</evidence>
<dbReference type="EMBL" id="JASCZI010060997">
    <property type="protein sequence ID" value="MED6137170.1"/>
    <property type="molecule type" value="Genomic_DNA"/>
</dbReference>
<name>A0ABU6SL61_9FABA</name>
<reference evidence="1 2" key="1">
    <citation type="journal article" date="2023" name="Plants (Basel)">
        <title>Bridging the Gap: Combining Genomics and Transcriptomics Approaches to Understand Stylosanthes scabra, an Orphan Legume from the Brazilian Caatinga.</title>
        <authorList>
            <person name="Ferreira-Neto J.R.C."/>
            <person name="da Silva M.D."/>
            <person name="Binneck E."/>
            <person name="de Melo N.F."/>
            <person name="da Silva R.H."/>
            <person name="de Melo A.L.T.M."/>
            <person name="Pandolfi V."/>
            <person name="Bustamante F.O."/>
            <person name="Brasileiro-Vidal A.C."/>
            <person name="Benko-Iseppon A.M."/>
        </authorList>
    </citation>
    <scope>NUCLEOTIDE SEQUENCE [LARGE SCALE GENOMIC DNA]</scope>
    <source>
        <tissue evidence="1">Leaves</tissue>
    </source>
</reference>
<proteinExistence type="predicted"/>
<gene>
    <name evidence="1" type="ORF">PIB30_062536</name>
</gene>